<dbReference type="AlphaFoldDB" id="A0A9D8KEL6"/>
<protein>
    <submittedName>
        <fullName evidence="1">DNA photolyase</fullName>
    </submittedName>
</protein>
<dbReference type="Gene3D" id="3.40.50.12110">
    <property type="match status" value="1"/>
</dbReference>
<dbReference type="PANTHER" id="PTHR37822:SF2">
    <property type="entry name" value="SPORE PHOTOPRODUCT LYASE"/>
    <property type="match status" value="1"/>
</dbReference>
<dbReference type="PANTHER" id="PTHR37822">
    <property type="entry name" value="SPORE PHOTOPRODUCT LYASE-RELATED"/>
    <property type="match status" value="1"/>
</dbReference>
<name>A0A9D8KEL6_9DELT</name>
<sequence length="366" mass="41340">MYGFENIYVEEGARGFPLTERVLGRLGSEAVVVSDFRDIPKAGEGKKSLVLALHKGRIVKNCPGTVNHICCGYHVINQVLGCDVDCTYCILNCYINAPGVVINVNLDDTISELDRVLDGKRKYIYRVGTGELTDSFYLEDLTGLAAGFVQYFADKKNVLFELKTKKTDIDGVLDLDHRGRTIISWSLNAGPVAGSEEAGAAPIMERLKAAGRAQRRGYYIGFHFDPIVHYDGWESGYDETARAIFDFVDPKKILWISLGTFRSPPHLFEIIRRRHPKSAIVTGESFPGDDGKLRYIKPLRVEMYRRLLKSLKRYGGDDLFVYLCMERRDVWEKVYGGAFEIPKNSGDLDRMFHENLKSKWIADGES</sequence>
<dbReference type="GO" id="GO:0003913">
    <property type="term" value="F:DNA photolyase activity"/>
    <property type="evidence" value="ECO:0007669"/>
    <property type="project" value="TreeGrafter"/>
</dbReference>
<dbReference type="InterPro" id="IPR049539">
    <property type="entry name" value="SPL"/>
</dbReference>
<evidence type="ECO:0000313" key="2">
    <source>
        <dbReference type="Proteomes" id="UP000809273"/>
    </source>
</evidence>
<dbReference type="Pfam" id="PF20903">
    <property type="entry name" value="SPL"/>
    <property type="match status" value="1"/>
</dbReference>
<dbReference type="GO" id="GO:0051539">
    <property type="term" value="F:4 iron, 4 sulfur cluster binding"/>
    <property type="evidence" value="ECO:0007669"/>
    <property type="project" value="TreeGrafter"/>
</dbReference>
<dbReference type="GO" id="GO:0042601">
    <property type="term" value="C:endospore-forming forespore"/>
    <property type="evidence" value="ECO:0007669"/>
    <property type="project" value="TreeGrafter"/>
</dbReference>
<proteinExistence type="predicted"/>
<evidence type="ECO:0000313" key="1">
    <source>
        <dbReference type="EMBL" id="MBN1572246.1"/>
    </source>
</evidence>
<dbReference type="Proteomes" id="UP000809273">
    <property type="component" value="Unassembled WGS sequence"/>
</dbReference>
<dbReference type="EMBL" id="JAFGIX010000017">
    <property type="protein sequence ID" value="MBN1572246.1"/>
    <property type="molecule type" value="Genomic_DNA"/>
</dbReference>
<reference evidence="1" key="2">
    <citation type="submission" date="2021-01" db="EMBL/GenBank/DDBJ databases">
        <authorList>
            <person name="Hahn C.R."/>
            <person name="Youssef N.H."/>
            <person name="Elshahed M."/>
        </authorList>
    </citation>
    <scope>NUCLEOTIDE SEQUENCE</scope>
    <source>
        <strain evidence="1">Zod_Metabat.24</strain>
    </source>
</reference>
<dbReference type="GO" id="GO:1904047">
    <property type="term" value="F:S-adenosyl-L-methionine binding"/>
    <property type="evidence" value="ECO:0007669"/>
    <property type="project" value="TreeGrafter"/>
</dbReference>
<dbReference type="Gene3D" id="3.80.30.30">
    <property type="match status" value="1"/>
</dbReference>
<reference evidence="1" key="1">
    <citation type="journal article" date="2021" name="Environ. Microbiol.">
        <title>Genomic characterization of three novel Desulfobacterota classes expand the metabolic and phylogenetic diversity of the phylum.</title>
        <authorList>
            <person name="Murphy C.L."/>
            <person name="Biggerstaff J."/>
            <person name="Eichhorn A."/>
            <person name="Ewing E."/>
            <person name="Shahan R."/>
            <person name="Soriano D."/>
            <person name="Stewart S."/>
            <person name="VanMol K."/>
            <person name="Walker R."/>
            <person name="Walters P."/>
            <person name="Elshahed M.S."/>
            <person name="Youssef N.H."/>
        </authorList>
    </citation>
    <scope>NUCLEOTIDE SEQUENCE</scope>
    <source>
        <strain evidence="1">Zod_Metabat.24</strain>
    </source>
</reference>
<gene>
    <name evidence="1" type="ORF">JW984_03500</name>
</gene>
<organism evidence="1 2">
    <name type="scientific">Candidatus Zymogenus saltonus</name>
    <dbReference type="NCBI Taxonomy" id="2844893"/>
    <lineage>
        <taxon>Bacteria</taxon>
        <taxon>Deltaproteobacteria</taxon>
        <taxon>Candidatus Zymogenia</taxon>
        <taxon>Candidatus Zymogeniales</taxon>
        <taxon>Candidatus Zymogenaceae</taxon>
        <taxon>Candidatus Zymogenus</taxon>
    </lineage>
</organism>
<comment type="caution">
    <text evidence="1">The sequence shown here is derived from an EMBL/GenBank/DDBJ whole genome shotgun (WGS) entry which is preliminary data.</text>
</comment>
<accession>A0A9D8KEL6</accession>